<dbReference type="PROSITE" id="PS01265">
    <property type="entry name" value="TPX"/>
    <property type="match status" value="1"/>
</dbReference>
<evidence type="ECO:0000313" key="9">
    <source>
        <dbReference type="Proteomes" id="UP001168167"/>
    </source>
</evidence>
<evidence type="ECO:0000256" key="5">
    <source>
        <dbReference type="ARBA" id="ARBA00023284"/>
    </source>
</evidence>
<keyword evidence="4 6" id="KW-1015">Disulfide bond</keyword>
<comment type="miscellaneous">
    <text evidence="6">The active site is a conserved redox-active cysteine residue, the peroxidatic cysteine (C(P)), which makes the nucleophilic attack on the peroxide substrate. The peroxide oxidizes the C(P)-SH to cysteine sulfenic acid (C(P)-SOH), which then reacts with another cysteine residue, the resolving cysteine (C(R)), to form a disulfide bridge. The disulfide is subsequently reduced by an appropriate electron donor to complete the catalytic cycle. In this atypical 2-Cys peroxiredoxin, C(R) is present in the same subunit to form an intramolecular disulfide. The disulfide is subsequently reduced by thioredoxin.</text>
</comment>
<organism evidence="8 9">
    <name type="scientific">Candidatus Doriopsillibacter californiensis</name>
    <dbReference type="NCBI Taxonomy" id="2970740"/>
    <lineage>
        <taxon>Bacteria</taxon>
        <taxon>Pseudomonadati</taxon>
        <taxon>Pseudomonadota</taxon>
        <taxon>Gammaproteobacteria</taxon>
        <taxon>Candidatus Tethybacterales</taxon>
        <taxon>Candidatus Persebacteraceae</taxon>
        <taxon>Candidatus Doriopsillibacter</taxon>
    </lineage>
</organism>
<accession>A0ABT7QL62</accession>
<name>A0ABT7QL62_9GAMM</name>
<dbReference type="SUPFAM" id="SSF52833">
    <property type="entry name" value="Thioredoxin-like"/>
    <property type="match status" value="1"/>
</dbReference>
<dbReference type="EC" id="1.11.1.24" evidence="6"/>
<dbReference type="GO" id="GO:0004601">
    <property type="term" value="F:peroxidase activity"/>
    <property type="evidence" value="ECO:0007669"/>
    <property type="project" value="UniProtKB-KW"/>
</dbReference>
<feature type="active site" description="Cysteine sulfenic acid (-SOH) intermediate" evidence="6">
    <location>
        <position position="60"/>
    </location>
</feature>
<dbReference type="InterPro" id="IPR002065">
    <property type="entry name" value="TPX"/>
</dbReference>
<feature type="domain" description="Thioredoxin" evidence="7">
    <location>
        <begin position="18"/>
        <end position="166"/>
    </location>
</feature>
<dbReference type="EMBL" id="JANQAO010000001">
    <property type="protein sequence ID" value="MDM5147340.1"/>
    <property type="molecule type" value="Genomic_DNA"/>
</dbReference>
<comment type="subunit">
    <text evidence="6">Homodimer.</text>
</comment>
<proteinExistence type="inferred from homology"/>
<dbReference type="InterPro" id="IPR036249">
    <property type="entry name" value="Thioredoxin-like_sf"/>
</dbReference>
<evidence type="ECO:0000313" key="8">
    <source>
        <dbReference type="EMBL" id="MDM5147340.1"/>
    </source>
</evidence>
<dbReference type="Proteomes" id="UP001168167">
    <property type="component" value="Unassembled WGS sequence"/>
</dbReference>
<reference evidence="8" key="2">
    <citation type="journal article" date="2023" name="Microbiome">
        <title>Synthase-selected sorting approach identifies a beta-lactone synthase in a nudibranch symbiotic bacterium.</title>
        <authorList>
            <person name="Dzunkova M."/>
            <person name="La Clair J.J."/>
            <person name="Tyml T."/>
            <person name="Doud D."/>
            <person name="Schulz F."/>
            <person name="Piquer-Esteban S."/>
            <person name="Porcel Sanchis D."/>
            <person name="Osborn A."/>
            <person name="Robinson D."/>
            <person name="Louie K.B."/>
            <person name="Bowen B.P."/>
            <person name="Bowers R.M."/>
            <person name="Lee J."/>
            <person name="Arnau V."/>
            <person name="Diaz-Villanueva W."/>
            <person name="Stepanauskas R."/>
            <person name="Gosliner T."/>
            <person name="Date S.V."/>
            <person name="Northen T.R."/>
            <person name="Cheng J.F."/>
            <person name="Burkart M.D."/>
            <person name="Woyke T."/>
        </authorList>
    </citation>
    <scope>NUCLEOTIDE SEQUENCE</scope>
    <source>
        <strain evidence="8">Df01</strain>
    </source>
</reference>
<dbReference type="InterPro" id="IPR050455">
    <property type="entry name" value="Tpx_Peroxidase_subfamily"/>
</dbReference>
<evidence type="ECO:0000256" key="2">
    <source>
        <dbReference type="ARBA" id="ARBA00022862"/>
    </source>
</evidence>
<comment type="similarity">
    <text evidence="6">Belongs to the peroxiredoxin family. Tpx subfamily.</text>
</comment>
<keyword evidence="2 6" id="KW-0049">Antioxidant</keyword>
<comment type="caution">
    <text evidence="8">The sequence shown here is derived from an EMBL/GenBank/DDBJ whole genome shotgun (WGS) entry which is preliminary data.</text>
</comment>
<evidence type="ECO:0000256" key="6">
    <source>
        <dbReference type="HAMAP-Rule" id="MF_00269"/>
    </source>
</evidence>
<dbReference type="PANTHER" id="PTHR43110:SF1">
    <property type="entry name" value="THIOL PEROXIDASE"/>
    <property type="match status" value="1"/>
</dbReference>
<dbReference type="Pfam" id="PF08534">
    <property type="entry name" value="Redoxin"/>
    <property type="match status" value="1"/>
</dbReference>
<sequence length="166" mass="17862">MASIKLQGNPIETVGKLPTVGGKAVNFTLVKSDLSESKLFDYIGKNVILNIFPSIDTSVCATSVRRFNTEADKRKNTVVLCVSADLPFAHDRFCCSEGLDNVVPLSSFRHPEFGHDYGVLIVTGPLCGLMSRAIVVVAPDGIVSHAEQVPEITQEPDYDAALAALK</sequence>
<dbReference type="CDD" id="cd03014">
    <property type="entry name" value="PRX_Atyp2cys"/>
    <property type="match status" value="1"/>
</dbReference>
<keyword evidence="3 6" id="KW-0560">Oxidoreductase</keyword>
<dbReference type="InterPro" id="IPR013740">
    <property type="entry name" value="Redoxin"/>
</dbReference>
<comment type="catalytic activity">
    <reaction evidence="6">
        <text>a hydroperoxide + [thioredoxin]-dithiol = an alcohol + [thioredoxin]-disulfide + H2O</text>
        <dbReference type="Rhea" id="RHEA:62620"/>
        <dbReference type="Rhea" id="RHEA-COMP:10698"/>
        <dbReference type="Rhea" id="RHEA-COMP:10700"/>
        <dbReference type="ChEBI" id="CHEBI:15377"/>
        <dbReference type="ChEBI" id="CHEBI:29950"/>
        <dbReference type="ChEBI" id="CHEBI:30879"/>
        <dbReference type="ChEBI" id="CHEBI:35924"/>
        <dbReference type="ChEBI" id="CHEBI:50058"/>
        <dbReference type="EC" id="1.11.1.24"/>
    </reaction>
</comment>
<dbReference type="InterPro" id="IPR013766">
    <property type="entry name" value="Thioredoxin_domain"/>
</dbReference>
<dbReference type="PANTHER" id="PTHR43110">
    <property type="entry name" value="THIOL PEROXIDASE"/>
    <property type="match status" value="1"/>
</dbReference>
<feature type="disulfide bond" description="Redox-active" evidence="6">
    <location>
        <begin position="60"/>
        <end position="94"/>
    </location>
</feature>
<dbReference type="Gene3D" id="3.40.30.10">
    <property type="entry name" value="Glutaredoxin"/>
    <property type="match status" value="1"/>
</dbReference>
<evidence type="ECO:0000256" key="3">
    <source>
        <dbReference type="ARBA" id="ARBA00023002"/>
    </source>
</evidence>
<evidence type="ECO:0000256" key="4">
    <source>
        <dbReference type="ARBA" id="ARBA00023157"/>
    </source>
</evidence>
<dbReference type="HAMAP" id="MF_00269">
    <property type="entry name" value="Tpx"/>
    <property type="match status" value="1"/>
</dbReference>
<gene>
    <name evidence="6 8" type="primary">tpx</name>
    <name evidence="8" type="ORF">NQX30_02995</name>
</gene>
<keyword evidence="9" id="KW-1185">Reference proteome</keyword>
<dbReference type="InterPro" id="IPR018219">
    <property type="entry name" value="Tpx_CS"/>
</dbReference>
<reference evidence="8" key="1">
    <citation type="submission" date="2022-08" db="EMBL/GenBank/DDBJ databases">
        <authorList>
            <person name="Dzunkova M."/>
            <person name="La Clair J."/>
            <person name="Tyml T."/>
            <person name="Doud D."/>
            <person name="Schulz F."/>
            <person name="Piquer S."/>
            <person name="Porcel Sanchis D."/>
            <person name="Osborn A."/>
            <person name="Robinson D."/>
            <person name="Louie K.B."/>
            <person name="Bowen B.P."/>
            <person name="Bowers R."/>
            <person name="Lee J."/>
            <person name="Arnau Llombart V."/>
            <person name="Diaz Villanueva W."/>
            <person name="Gosliner T."/>
            <person name="Northen T."/>
            <person name="Cheng J.-F."/>
            <person name="Burkart M.D."/>
            <person name="Woyke T."/>
        </authorList>
    </citation>
    <scope>NUCLEOTIDE SEQUENCE</scope>
    <source>
        <strain evidence="8">Df01</strain>
    </source>
</reference>
<dbReference type="NCBIfam" id="NF001808">
    <property type="entry name" value="PRK00522.1"/>
    <property type="match status" value="1"/>
</dbReference>
<keyword evidence="1 6" id="KW-0575">Peroxidase</keyword>
<dbReference type="PROSITE" id="PS51352">
    <property type="entry name" value="THIOREDOXIN_2"/>
    <property type="match status" value="1"/>
</dbReference>
<comment type="function">
    <text evidence="6">Thiol-specific peroxidase that catalyzes the reduction of hydrogen peroxide and organic hydroperoxides to water and alcohols, respectively. Plays a role in cell protection against oxidative stress by detoxifying peroxides.</text>
</comment>
<evidence type="ECO:0000256" key="1">
    <source>
        <dbReference type="ARBA" id="ARBA00022559"/>
    </source>
</evidence>
<protein>
    <recommendedName>
        <fullName evidence="6">Thiol peroxidase</fullName>
        <shortName evidence="6">Tpx</shortName>
        <ecNumber evidence="6">1.11.1.24</ecNumber>
    </recommendedName>
    <alternativeName>
        <fullName evidence="6">Peroxiredoxin tpx</fullName>
        <shortName evidence="6">Prx</shortName>
    </alternativeName>
    <alternativeName>
        <fullName evidence="6">Thioredoxin peroxidase</fullName>
    </alternativeName>
    <alternativeName>
        <fullName evidence="6">Thioredoxin-dependent peroxiredoxin</fullName>
    </alternativeName>
</protein>
<keyword evidence="5 6" id="KW-0676">Redox-active center</keyword>
<evidence type="ECO:0000259" key="7">
    <source>
        <dbReference type="PROSITE" id="PS51352"/>
    </source>
</evidence>